<name>A0A0A9GSJ3_ARUDO</name>
<organism evidence="1">
    <name type="scientific">Arundo donax</name>
    <name type="common">Giant reed</name>
    <name type="synonym">Donax arundinaceus</name>
    <dbReference type="NCBI Taxonomy" id="35708"/>
    <lineage>
        <taxon>Eukaryota</taxon>
        <taxon>Viridiplantae</taxon>
        <taxon>Streptophyta</taxon>
        <taxon>Embryophyta</taxon>
        <taxon>Tracheophyta</taxon>
        <taxon>Spermatophyta</taxon>
        <taxon>Magnoliopsida</taxon>
        <taxon>Liliopsida</taxon>
        <taxon>Poales</taxon>
        <taxon>Poaceae</taxon>
        <taxon>PACMAD clade</taxon>
        <taxon>Arundinoideae</taxon>
        <taxon>Arundineae</taxon>
        <taxon>Arundo</taxon>
    </lineage>
</organism>
<reference evidence="1" key="2">
    <citation type="journal article" date="2015" name="Data Brief">
        <title>Shoot transcriptome of the giant reed, Arundo donax.</title>
        <authorList>
            <person name="Barrero R.A."/>
            <person name="Guerrero F.D."/>
            <person name="Moolhuijzen P."/>
            <person name="Goolsby J.A."/>
            <person name="Tidwell J."/>
            <person name="Bellgard S.E."/>
            <person name="Bellgard M.I."/>
        </authorList>
    </citation>
    <scope>NUCLEOTIDE SEQUENCE</scope>
    <source>
        <tissue evidence="1">Shoot tissue taken approximately 20 cm above the soil surface</tissue>
    </source>
</reference>
<reference evidence="1" key="1">
    <citation type="submission" date="2014-09" db="EMBL/GenBank/DDBJ databases">
        <authorList>
            <person name="Magalhaes I.L.F."/>
            <person name="Oliveira U."/>
            <person name="Santos F.R."/>
            <person name="Vidigal T.H.D.A."/>
            <person name="Brescovit A.D."/>
            <person name="Santos A.J."/>
        </authorList>
    </citation>
    <scope>NUCLEOTIDE SEQUENCE</scope>
    <source>
        <tissue evidence="1">Shoot tissue taken approximately 20 cm above the soil surface</tissue>
    </source>
</reference>
<dbReference type="AlphaFoldDB" id="A0A0A9GSJ3"/>
<accession>A0A0A9GSJ3</accession>
<protein>
    <submittedName>
        <fullName evidence="1">Uncharacterized protein</fullName>
    </submittedName>
</protein>
<sequence length="53" mass="6214">MHWFSLSCKCIGFHGSCVINLNPWQQFVMNWFSLSCKYIDHGESSPSHRQIIL</sequence>
<evidence type="ECO:0000313" key="1">
    <source>
        <dbReference type="EMBL" id="JAE26434.1"/>
    </source>
</evidence>
<dbReference type="EMBL" id="GBRH01171462">
    <property type="protein sequence ID" value="JAE26434.1"/>
    <property type="molecule type" value="Transcribed_RNA"/>
</dbReference>
<proteinExistence type="predicted"/>